<dbReference type="Gene3D" id="3.30.420.10">
    <property type="entry name" value="Ribonuclease H-like superfamily/Ribonuclease H"/>
    <property type="match status" value="1"/>
</dbReference>
<dbReference type="PANTHER" id="PTHR42648:SF32">
    <property type="entry name" value="RIBONUCLEASE H-LIKE DOMAIN, GAG-PRE-INTEGRASE DOMAIN PROTEIN-RELATED"/>
    <property type="match status" value="1"/>
</dbReference>
<evidence type="ECO:0000256" key="1">
    <source>
        <dbReference type="ARBA" id="ARBA00022723"/>
    </source>
</evidence>
<evidence type="ECO:0000256" key="4">
    <source>
        <dbReference type="SAM" id="MobiDB-lite"/>
    </source>
</evidence>
<dbReference type="InterPro" id="IPR001584">
    <property type="entry name" value="Integrase_cat-core"/>
</dbReference>
<dbReference type="Pfam" id="PF13976">
    <property type="entry name" value="gag_pre-integrs"/>
    <property type="match status" value="1"/>
</dbReference>
<comment type="caution">
    <text evidence="6">The sequence shown here is derived from an EMBL/GenBank/DDBJ whole genome shotgun (WGS) entry which is preliminary data.</text>
</comment>
<feature type="compositionally biased region" description="Polar residues" evidence="4">
    <location>
        <begin position="912"/>
        <end position="924"/>
    </location>
</feature>
<dbReference type="GO" id="GO:0046872">
    <property type="term" value="F:metal ion binding"/>
    <property type="evidence" value="ECO:0007669"/>
    <property type="project" value="UniProtKB-KW"/>
</dbReference>
<reference evidence="6" key="1">
    <citation type="journal article" date="2019" name="Sci. Rep.">
        <title>Draft genome of Tanacetum cinerariifolium, the natural source of mosquito coil.</title>
        <authorList>
            <person name="Yamashiro T."/>
            <person name="Shiraishi A."/>
            <person name="Satake H."/>
            <person name="Nakayama K."/>
        </authorList>
    </citation>
    <scope>NUCLEOTIDE SEQUENCE</scope>
</reference>
<feature type="compositionally biased region" description="Polar residues" evidence="4">
    <location>
        <begin position="867"/>
        <end position="877"/>
    </location>
</feature>
<feature type="compositionally biased region" description="Basic and acidic residues" evidence="4">
    <location>
        <begin position="1206"/>
        <end position="1216"/>
    </location>
</feature>
<accession>A0A6L2MQU8</accession>
<dbReference type="Pfam" id="PF07727">
    <property type="entry name" value="RVT_2"/>
    <property type="match status" value="1"/>
</dbReference>
<feature type="region of interest" description="Disordered" evidence="4">
    <location>
        <begin position="840"/>
        <end position="891"/>
    </location>
</feature>
<dbReference type="EMBL" id="BKCJ010007142">
    <property type="protein sequence ID" value="GEU75747.1"/>
    <property type="molecule type" value="Genomic_DNA"/>
</dbReference>
<dbReference type="InterPro" id="IPR025724">
    <property type="entry name" value="GAG-pre-integrase_dom"/>
</dbReference>
<evidence type="ECO:0000256" key="2">
    <source>
        <dbReference type="ARBA" id="ARBA00022801"/>
    </source>
</evidence>
<dbReference type="PROSITE" id="PS50994">
    <property type="entry name" value="INTEGRASE"/>
    <property type="match status" value="1"/>
</dbReference>
<feature type="domain" description="Integrase catalytic" evidence="5">
    <location>
        <begin position="598"/>
        <end position="687"/>
    </location>
</feature>
<dbReference type="Pfam" id="PF00665">
    <property type="entry name" value="rve"/>
    <property type="match status" value="1"/>
</dbReference>
<dbReference type="GO" id="GO:0003676">
    <property type="term" value="F:nucleic acid binding"/>
    <property type="evidence" value="ECO:0007669"/>
    <property type="project" value="InterPro"/>
</dbReference>
<dbReference type="SUPFAM" id="SSF53098">
    <property type="entry name" value="Ribonuclease H-like"/>
    <property type="match status" value="1"/>
</dbReference>
<dbReference type="InterPro" id="IPR012337">
    <property type="entry name" value="RNaseH-like_sf"/>
</dbReference>
<dbReference type="InterPro" id="IPR057670">
    <property type="entry name" value="SH3_retrovirus"/>
</dbReference>
<dbReference type="InterPro" id="IPR039537">
    <property type="entry name" value="Retrotran_Ty1/copia-like"/>
</dbReference>
<dbReference type="Pfam" id="PF25597">
    <property type="entry name" value="SH3_retrovirus"/>
    <property type="match status" value="1"/>
</dbReference>
<feature type="compositionally biased region" description="Basic and acidic residues" evidence="4">
    <location>
        <begin position="845"/>
        <end position="864"/>
    </location>
</feature>
<dbReference type="PANTHER" id="PTHR42648">
    <property type="entry name" value="TRANSPOSASE, PUTATIVE-RELATED"/>
    <property type="match status" value="1"/>
</dbReference>
<dbReference type="GO" id="GO:0016787">
    <property type="term" value="F:hydrolase activity"/>
    <property type="evidence" value="ECO:0007669"/>
    <property type="project" value="UniProtKB-KW"/>
</dbReference>
<dbReference type="InterPro" id="IPR013103">
    <property type="entry name" value="RVT_2"/>
</dbReference>
<dbReference type="GO" id="GO:0015074">
    <property type="term" value="P:DNA integration"/>
    <property type="evidence" value="ECO:0007669"/>
    <property type="project" value="InterPro"/>
</dbReference>
<name>A0A6L2MQU8_TANCI</name>
<dbReference type="InterPro" id="IPR036397">
    <property type="entry name" value="RNaseH_sf"/>
</dbReference>
<proteinExistence type="predicted"/>
<keyword evidence="1" id="KW-0479">Metal-binding</keyword>
<evidence type="ECO:0000259" key="5">
    <source>
        <dbReference type="PROSITE" id="PS50994"/>
    </source>
</evidence>
<feature type="coiled-coil region" evidence="3">
    <location>
        <begin position="177"/>
        <end position="204"/>
    </location>
</feature>
<feature type="region of interest" description="Disordered" evidence="4">
    <location>
        <begin position="1206"/>
        <end position="1226"/>
    </location>
</feature>
<organism evidence="6">
    <name type="scientific">Tanacetum cinerariifolium</name>
    <name type="common">Dalmatian daisy</name>
    <name type="synonym">Chrysanthemum cinerariifolium</name>
    <dbReference type="NCBI Taxonomy" id="118510"/>
    <lineage>
        <taxon>Eukaryota</taxon>
        <taxon>Viridiplantae</taxon>
        <taxon>Streptophyta</taxon>
        <taxon>Embryophyta</taxon>
        <taxon>Tracheophyta</taxon>
        <taxon>Spermatophyta</taxon>
        <taxon>Magnoliopsida</taxon>
        <taxon>eudicotyledons</taxon>
        <taxon>Gunneridae</taxon>
        <taxon>Pentapetalae</taxon>
        <taxon>asterids</taxon>
        <taxon>campanulids</taxon>
        <taxon>Asterales</taxon>
        <taxon>Asteraceae</taxon>
        <taxon>Asteroideae</taxon>
        <taxon>Anthemideae</taxon>
        <taxon>Anthemidinae</taxon>
        <taxon>Tanacetum</taxon>
    </lineage>
</organism>
<evidence type="ECO:0000313" key="6">
    <source>
        <dbReference type="EMBL" id="GEU75747.1"/>
    </source>
</evidence>
<keyword evidence="2" id="KW-0378">Hydrolase</keyword>
<sequence length="1226" mass="138256">MINLLISIEMIPNTIKNSVSNSTTNSVSVATSVFAVCAKLLVSSHPNIDSLSNAVIYSFFASQSTCPQLDNKDLKQIDVDDLEEMDLRWQIAMLTMRARRFLQKTGINLGDNRVTSMGFDMSKVECYNCHRRDILLGSVGLLRTQEEEEPANFSLMAITSSSSSFDNNVPSCSKACLESVEARLVVYKQNESILEKNIKLLNEEVQLSPSKPAQDLSHTNRPTAPIIEDWVSDYKDESETNDQNDPHSVLSFVQSSEQVKTPRHSVQPVEAPILNATCKPTSLKFNSSSKRRNRKTCFVCRSVDHLIKDYDYHTKKKGQPIPRNYAHRGYNKQHALFTHKHSPKHMVPAAVLTQSKPVSITAVRPVCAAVPKIMVTRPRHAHSIDTKSKSPIRRYIICSPFLKASNSPPRVTAAQAPVVSTTKGNPQYALKDKGVIDSGCSRHMTWNMSYLSDFKELNGGFVSFRGNPKGGKIPSKGKIKTVLFTDTECLVLSPDFKLPDESQVLLRLLRENNMYNVNLKNIVPSGDLTCLFAKATIDESNIWHRRLGHINFKTINKLVKGNLVRELPTKVFEINNTCVACKKGKQHRASCKTKPVSSIDQPLFRLHMNLFGPTFVKSLNKKSYYFVITDDYSRFTWMFFLATKNETSPILKTFITSIENQLSLKVKVIRSDNGTEFKNFDLNQFCENRVLVTKPHNKTPYELLHGRTPSIGFMRPFGCLVTILNTLDPLGKFKGKFDEGFFVGYSVNSKAFRVFNSRIRNVQETLHVNFLENNPNITTSGLTWLFDIDSLTRTMNYQLVTTKNESNLSAGFQDKFDAEKAKEEVTQQYMLFPVWSSGSLNPQNKDGDATFDGKKHGVDTKKPESAVNVSPSSSVQLGKQDDKTNKKAKGNSYVESFIENRDLGAEFEDHSNNNSNDVNATGSIVPTAGPTHGKSSFKDASQLPKNLDMLEMEDITFSDHENVCVEADFNNLETSITVNPIPTTRTHKDHPISQIIGDLSSTTQTRSMSRVIKDQGGLSQIFIDDFHSCMFACFLSQEGTSSSQRSKAIGTKWVYRNKMDERGIVVRNKARLVAQGHIQEEGINYEEVFPLVARIEAIRLILAYASFMGCMVYQMDVKSVFLYGTIKEEVYVFQPPGFKDLDHSDKAYKVIKILYGLHQCNTFKLGRSRIMIRGERKPQKGQNQIKTGQKWEAWRNQKKLEAVTVDRGRKTEENAKKRAKFANSYK</sequence>
<evidence type="ECO:0000256" key="3">
    <source>
        <dbReference type="SAM" id="Coils"/>
    </source>
</evidence>
<feature type="region of interest" description="Disordered" evidence="4">
    <location>
        <begin position="907"/>
        <end position="939"/>
    </location>
</feature>
<keyword evidence="3" id="KW-0175">Coiled coil</keyword>
<protein>
    <recommendedName>
        <fullName evidence="5">Integrase catalytic domain-containing protein</fullName>
    </recommendedName>
</protein>
<feature type="non-terminal residue" evidence="6">
    <location>
        <position position="1226"/>
    </location>
</feature>
<dbReference type="AlphaFoldDB" id="A0A6L2MQU8"/>
<gene>
    <name evidence="6" type="ORF">Tci_047725</name>
</gene>